<sequence length="217" mass="22696">MNSAVKVAAATFVVGAAFYWMRTRQAAGDGGVVDTVQGIYVDVTETAAGAIDQITGGTMKLSAMANVTTADVQNSNVQAFLRVIRRGEGTSSENGYRMHFGGSLFSSFADHPRKVIKKSGYSSSAAGAYQFLTGTWDETARIMRLPDFSPASQDIGAVGRIAARGALDDVKAGRFTVALSKVAREWASMPGSPYGQPVITMATAAYVYAQAGGVSVG</sequence>
<dbReference type="CDD" id="cd00736">
    <property type="entry name" value="lambda_lys-like"/>
    <property type="match status" value="1"/>
</dbReference>
<dbReference type="InterPro" id="IPR023346">
    <property type="entry name" value="Lysozyme-like_dom_sf"/>
</dbReference>
<organism evidence="1 2">
    <name type="scientific">Oxalicibacterium faecigallinarum</name>
    <dbReference type="NCBI Taxonomy" id="573741"/>
    <lineage>
        <taxon>Bacteria</taxon>
        <taxon>Pseudomonadati</taxon>
        <taxon>Pseudomonadota</taxon>
        <taxon>Betaproteobacteria</taxon>
        <taxon>Burkholderiales</taxon>
        <taxon>Oxalobacteraceae</taxon>
        <taxon>Oxalicibacterium</taxon>
    </lineage>
</organism>
<accession>A0A8J3ANI4</accession>
<dbReference type="AlphaFoldDB" id="A0A8J3ANI4"/>
<reference evidence="2" key="1">
    <citation type="journal article" date="2019" name="Int. J. Syst. Evol. Microbiol.">
        <title>The Global Catalogue of Microorganisms (GCM) 10K type strain sequencing project: providing services to taxonomists for standard genome sequencing and annotation.</title>
        <authorList>
            <consortium name="The Broad Institute Genomics Platform"/>
            <consortium name="The Broad Institute Genome Sequencing Center for Infectious Disease"/>
            <person name="Wu L."/>
            <person name="Ma J."/>
        </authorList>
    </citation>
    <scope>NUCLEOTIDE SEQUENCE [LARGE SCALE GENOMIC DNA]</scope>
    <source>
        <strain evidence="2">CCM 2767</strain>
    </source>
</reference>
<keyword evidence="2" id="KW-1185">Reference proteome</keyword>
<evidence type="ECO:0008006" key="3">
    <source>
        <dbReference type="Google" id="ProtNLM"/>
    </source>
</evidence>
<dbReference type="RefSeq" id="WP_188379816.1">
    <property type="nucleotide sequence ID" value="NZ_BMDI01000001.1"/>
</dbReference>
<evidence type="ECO:0000313" key="2">
    <source>
        <dbReference type="Proteomes" id="UP000642180"/>
    </source>
</evidence>
<dbReference type="SUPFAM" id="SSF53955">
    <property type="entry name" value="Lysozyme-like"/>
    <property type="match status" value="1"/>
</dbReference>
<name>A0A8J3ANI4_9BURK</name>
<protein>
    <recommendedName>
        <fullName evidence="3">Lysozyme</fullName>
    </recommendedName>
</protein>
<gene>
    <name evidence="1" type="ORF">GCM10008066_06220</name>
</gene>
<evidence type="ECO:0000313" key="1">
    <source>
        <dbReference type="EMBL" id="GGI16889.1"/>
    </source>
</evidence>
<dbReference type="Gene3D" id="1.10.530.10">
    <property type="match status" value="1"/>
</dbReference>
<dbReference type="EMBL" id="BMDI01000001">
    <property type="protein sequence ID" value="GGI16889.1"/>
    <property type="molecule type" value="Genomic_DNA"/>
</dbReference>
<proteinExistence type="predicted"/>
<comment type="caution">
    <text evidence="1">The sequence shown here is derived from an EMBL/GenBank/DDBJ whole genome shotgun (WGS) entry which is preliminary data.</text>
</comment>
<dbReference type="Proteomes" id="UP000642180">
    <property type="component" value="Unassembled WGS sequence"/>
</dbReference>